<dbReference type="AlphaFoldDB" id="A0AAV0B6T3"/>
<organism evidence="2 3">
    <name type="scientific">Phakopsora pachyrhizi</name>
    <name type="common">Asian soybean rust disease fungus</name>
    <dbReference type="NCBI Taxonomy" id="170000"/>
    <lineage>
        <taxon>Eukaryota</taxon>
        <taxon>Fungi</taxon>
        <taxon>Dikarya</taxon>
        <taxon>Basidiomycota</taxon>
        <taxon>Pucciniomycotina</taxon>
        <taxon>Pucciniomycetes</taxon>
        <taxon>Pucciniales</taxon>
        <taxon>Phakopsoraceae</taxon>
        <taxon>Phakopsora</taxon>
    </lineage>
</organism>
<feature type="region of interest" description="Disordered" evidence="1">
    <location>
        <begin position="1"/>
        <end position="102"/>
    </location>
</feature>
<keyword evidence="3" id="KW-1185">Reference proteome</keyword>
<protein>
    <submittedName>
        <fullName evidence="2">Uncharacterized protein</fullName>
    </submittedName>
</protein>
<evidence type="ECO:0000313" key="3">
    <source>
        <dbReference type="Proteomes" id="UP001153365"/>
    </source>
</evidence>
<proteinExistence type="predicted"/>
<feature type="compositionally biased region" description="Basic and acidic residues" evidence="1">
    <location>
        <begin position="55"/>
        <end position="65"/>
    </location>
</feature>
<sequence>MPHKRAKASVRKEKSISVGNDLPPDQQINQTRKRSKGDGSKSNGQLPKNMYRILNAEKIRAEYRNRKLNRSGRSSNVRQDGHGGIKDKTEKTRGELEIKPDEKLYDFNQRVEVALRPELSAAMKTARKRSTNQPSSVVPSHRRDQKKQGTIDHEVKSEEEEKRPKEFEPRPTKFPLSSVATEPPTIKLKHLSSSSKFKSKKTPNSICPAPISSAQRRLLAEEREKVIDKYRRMKEEKNAP</sequence>
<evidence type="ECO:0000256" key="1">
    <source>
        <dbReference type="SAM" id="MobiDB-lite"/>
    </source>
</evidence>
<feature type="region of interest" description="Disordered" evidence="1">
    <location>
        <begin position="122"/>
        <end position="211"/>
    </location>
</feature>
<dbReference type="Proteomes" id="UP001153365">
    <property type="component" value="Unassembled WGS sequence"/>
</dbReference>
<accession>A0AAV0B6T3</accession>
<evidence type="ECO:0000313" key="2">
    <source>
        <dbReference type="EMBL" id="CAH7681493.1"/>
    </source>
</evidence>
<reference evidence="2" key="1">
    <citation type="submission" date="2022-06" db="EMBL/GenBank/DDBJ databases">
        <authorList>
            <consortium name="SYNGENTA / RWTH Aachen University"/>
        </authorList>
    </citation>
    <scope>NUCLEOTIDE SEQUENCE</scope>
</reference>
<name>A0AAV0B6T3_PHAPC</name>
<feature type="compositionally biased region" description="Basic and acidic residues" evidence="1">
    <location>
        <begin position="146"/>
        <end position="171"/>
    </location>
</feature>
<dbReference type="EMBL" id="CALTRL010003595">
    <property type="protein sequence ID" value="CAH7681493.1"/>
    <property type="molecule type" value="Genomic_DNA"/>
</dbReference>
<feature type="compositionally biased region" description="Basic and acidic residues" evidence="1">
    <location>
        <begin position="79"/>
        <end position="102"/>
    </location>
</feature>
<comment type="caution">
    <text evidence="2">The sequence shown here is derived from an EMBL/GenBank/DDBJ whole genome shotgun (WGS) entry which is preliminary data.</text>
</comment>
<gene>
    <name evidence="2" type="ORF">PPACK8108_LOCUS14098</name>
</gene>